<feature type="binding site" evidence="5">
    <location>
        <position position="189"/>
    </location>
    <ligand>
        <name>molybdate</name>
        <dbReference type="ChEBI" id="CHEBI:36264"/>
    </ligand>
</feature>
<dbReference type="FunFam" id="3.40.190.10:FF:000035">
    <property type="entry name" value="Molybdate ABC transporter substrate-binding protein"/>
    <property type="match status" value="1"/>
</dbReference>
<dbReference type="Proteomes" id="UP000636505">
    <property type="component" value="Unassembled WGS sequence"/>
</dbReference>
<gene>
    <name evidence="6" type="primary">modA</name>
    <name evidence="6" type="ORF">IQ241_15475</name>
</gene>
<evidence type="ECO:0000256" key="3">
    <source>
        <dbReference type="ARBA" id="ARBA00022723"/>
    </source>
</evidence>
<keyword evidence="7" id="KW-1185">Reference proteome</keyword>
<feature type="binding site" evidence="5">
    <location>
        <position position="162"/>
    </location>
    <ligand>
        <name>molybdate</name>
        <dbReference type="ChEBI" id="CHEBI:36264"/>
    </ligand>
</feature>
<dbReference type="RefSeq" id="WP_193908765.1">
    <property type="nucleotide sequence ID" value="NZ_JADEXG010000037.1"/>
</dbReference>
<dbReference type="InterPro" id="IPR041879">
    <property type="entry name" value="YvgL-like_PBP2"/>
</dbReference>
<organism evidence="6 7">
    <name type="scientific">Vasconcelosia minhoensis LEGE 07310</name>
    <dbReference type="NCBI Taxonomy" id="915328"/>
    <lineage>
        <taxon>Bacteria</taxon>
        <taxon>Bacillati</taxon>
        <taxon>Cyanobacteriota</taxon>
        <taxon>Cyanophyceae</taxon>
        <taxon>Nodosilineales</taxon>
        <taxon>Cymatolegaceae</taxon>
        <taxon>Vasconcelosia</taxon>
        <taxon>Vasconcelosia minhoensis</taxon>
    </lineage>
</organism>
<accession>A0A8J7A7W4</accession>
<dbReference type="GO" id="GO:1901359">
    <property type="term" value="F:tungstate binding"/>
    <property type="evidence" value="ECO:0007669"/>
    <property type="project" value="UniProtKB-ARBA"/>
</dbReference>
<feature type="binding site" evidence="5">
    <location>
        <position position="52"/>
    </location>
    <ligand>
        <name>molybdate</name>
        <dbReference type="ChEBI" id="CHEBI:36264"/>
    </ligand>
</feature>
<dbReference type="PIRSF" id="PIRSF004846">
    <property type="entry name" value="ModA"/>
    <property type="match status" value="1"/>
</dbReference>
<sequence>MKRRRWLSWLMAGLISGLISGLTAVGCSELPEAASGAVSTQPVAIVASAAASLQEVLEAIAPQFQAAHSEIIVDYNFGSSGALQQQIKQGAPVDIFFSAATQQMDALADRGLILPDSRQNVVSNSLVLIAPKASTLSLTRLTELKAASITHFAVGEFRSVPAGQYAKQVLTHMNLLEALQPKLVFGNSVRSVLSAVESGNAELGLVYATDAALSDRVKVLATVPPDAHQPIVYPIAIVQSSQHPEAAQHFINFLSTAAVQIKFAEFGFGPAHLNSPDVSA</sequence>
<dbReference type="SUPFAM" id="SSF53850">
    <property type="entry name" value="Periplasmic binding protein-like II"/>
    <property type="match status" value="1"/>
</dbReference>
<keyword evidence="3 5" id="KW-0479">Metal-binding</keyword>
<dbReference type="AlphaFoldDB" id="A0A8J7A7W4"/>
<evidence type="ECO:0000256" key="2">
    <source>
        <dbReference type="ARBA" id="ARBA00022505"/>
    </source>
</evidence>
<dbReference type="Pfam" id="PF13531">
    <property type="entry name" value="SBP_bac_11"/>
    <property type="match status" value="1"/>
</dbReference>
<comment type="caution">
    <text evidence="6">The sequence shown here is derived from an EMBL/GenBank/DDBJ whole genome shotgun (WGS) entry which is preliminary data.</text>
</comment>
<feature type="binding site" evidence="5">
    <location>
        <position position="80"/>
    </location>
    <ligand>
        <name>molybdate</name>
        <dbReference type="ChEBI" id="CHEBI:36264"/>
    </ligand>
</feature>
<keyword evidence="2 5" id="KW-0500">Molybdenum</keyword>
<reference evidence="6" key="1">
    <citation type="submission" date="2020-10" db="EMBL/GenBank/DDBJ databases">
        <authorList>
            <person name="Castelo-Branco R."/>
            <person name="Eusebio N."/>
            <person name="Adriana R."/>
            <person name="Vieira A."/>
            <person name="Brugerolle De Fraissinette N."/>
            <person name="Rezende De Castro R."/>
            <person name="Schneider M.P."/>
            <person name="Vasconcelos V."/>
            <person name="Leao P.N."/>
        </authorList>
    </citation>
    <scope>NUCLEOTIDE SEQUENCE</scope>
    <source>
        <strain evidence="6">LEGE 07310</strain>
    </source>
</reference>
<dbReference type="GO" id="GO:0046872">
    <property type="term" value="F:metal ion binding"/>
    <property type="evidence" value="ECO:0007669"/>
    <property type="project" value="UniProtKB-KW"/>
</dbReference>
<dbReference type="PANTHER" id="PTHR30632">
    <property type="entry name" value="MOLYBDATE-BINDING PERIPLASMIC PROTEIN"/>
    <property type="match status" value="1"/>
</dbReference>
<comment type="similarity">
    <text evidence="1">Belongs to the bacterial solute-binding protein ModA family.</text>
</comment>
<dbReference type="InterPro" id="IPR005950">
    <property type="entry name" value="ModA"/>
</dbReference>
<dbReference type="EMBL" id="JADEXG010000037">
    <property type="protein sequence ID" value="MBE9078677.1"/>
    <property type="molecule type" value="Genomic_DNA"/>
</dbReference>
<dbReference type="PROSITE" id="PS51257">
    <property type="entry name" value="PROKAR_LIPOPROTEIN"/>
    <property type="match status" value="1"/>
</dbReference>
<evidence type="ECO:0000313" key="6">
    <source>
        <dbReference type="EMBL" id="MBE9078677.1"/>
    </source>
</evidence>
<evidence type="ECO:0000313" key="7">
    <source>
        <dbReference type="Proteomes" id="UP000636505"/>
    </source>
</evidence>
<dbReference type="GO" id="GO:0030973">
    <property type="term" value="F:molybdate ion binding"/>
    <property type="evidence" value="ECO:0007669"/>
    <property type="project" value="UniProtKB-ARBA"/>
</dbReference>
<dbReference type="PANTHER" id="PTHR30632:SF0">
    <property type="entry name" value="SULFATE-BINDING PROTEIN"/>
    <property type="match status" value="1"/>
</dbReference>
<feature type="binding site" evidence="5">
    <location>
        <position position="207"/>
    </location>
    <ligand>
        <name>molybdate</name>
        <dbReference type="ChEBI" id="CHEBI:36264"/>
    </ligand>
</feature>
<protein>
    <submittedName>
        <fullName evidence="6">Molybdate ABC transporter substrate-binding protein</fullName>
    </submittedName>
</protein>
<evidence type="ECO:0000256" key="1">
    <source>
        <dbReference type="ARBA" id="ARBA00009175"/>
    </source>
</evidence>
<dbReference type="Gene3D" id="3.40.190.10">
    <property type="entry name" value="Periplasmic binding protein-like II"/>
    <property type="match status" value="2"/>
</dbReference>
<name>A0A8J7A7W4_9CYAN</name>
<proteinExistence type="inferred from homology"/>
<keyword evidence="4" id="KW-0732">Signal</keyword>
<dbReference type="NCBIfam" id="TIGR01256">
    <property type="entry name" value="modA"/>
    <property type="match status" value="1"/>
</dbReference>
<evidence type="ECO:0000256" key="5">
    <source>
        <dbReference type="PIRSR" id="PIRSR004846-1"/>
    </source>
</evidence>
<evidence type="ECO:0000256" key="4">
    <source>
        <dbReference type="ARBA" id="ARBA00022729"/>
    </source>
</evidence>
<dbReference type="InterPro" id="IPR050682">
    <property type="entry name" value="ModA/WtpA"/>
</dbReference>
<dbReference type="CDD" id="cd13537">
    <property type="entry name" value="PBP2_YvgL_like"/>
    <property type="match status" value="1"/>
</dbReference>
<dbReference type="GO" id="GO:0015689">
    <property type="term" value="P:molybdate ion transport"/>
    <property type="evidence" value="ECO:0007669"/>
    <property type="project" value="InterPro"/>
</dbReference>